<dbReference type="Gene3D" id="2.40.110.10">
    <property type="entry name" value="Butyryl-CoA Dehydrogenase, subunit A, domain 2"/>
    <property type="match status" value="1"/>
</dbReference>
<dbReference type="InterPro" id="IPR009075">
    <property type="entry name" value="AcylCo_DH/oxidase_C"/>
</dbReference>
<dbReference type="InterPro" id="IPR037069">
    <property type="entry name" value="AcylCoA_DH/ox_N_sf"/>
</dbReference>
<dbReference type="Proteomes" id="UP000287168">
    <property type="component" value="Unassembled WGS sequence"/>
</dbReference>
<dbReference type="SUPFAM" id="SSF56645">
    <property type="entry name" value="Acyl-CoA dehydrogenase NM domain-like"/>
    <property type="match status" value="1"/>
</dbReference>
<dbReference type="Gene3D" id="1.10.540.10">
    <property type="entry name" value="Acyl-CoA dehydrogenase/oxidase, N-terminal domain"/>
    <property type="match status" value="1"/>
</dbReference>
<reference evidence="10 11" key="1">
    <citation type="journal article" date="2015" name="Int. J. Syst. Evol. Microbiol.">
        <title>Gemmobacter intermedius sp. nov., isolated from a white stork (Ciconia ciconia).</title>
        <authorList>
            <person name="Kampfer P."/>
            <person name="Jerzak L."/>
            <person name="Wilharm G."/>
            <person name="Golke J."/>
            <person name="Busse H.J."/>
            <person name="Glaeser S.P."/>
        </authorList>
    </citation>
    <scope>NUCLEOTIDE SEQUENCE [LARGE SCALE GENOMIC DNA]</scope>
    <source>
        <strain evidence="10 11">119/4</strain>
    </source>
</reference>
<dbReference type="Pfam" id="PF00441">
    <property type="entry name" value="Acyl-CoA_dh_1"/>
    <property type="match status" value="1"/>
</dbReference>
<evidence type="ECO:0000259" key="9">
    <source>
        <dbReference type="Pfam" id="PF02771"/>
    </source>
</evidence>
<keyword evidence="11" id="KW-1185">Reference proteome</keyword>
<feature type="domain" description="Acyl-CoA dehydrogenase/oxidase C-terminal" evidence="7">
    <location>
        <begin position="233"/>
        <end position="380"/>
    </location>
</feature>
<comment type="cofactor">
    <cofactor evidence="1 6">
        <name>FAD</name>
        <dbReference type="ChEBI" id="CHEBI:57692"/>
    </cofactor>
</comment>
<dbReference type="PANTHER" id="PTHR43884">
    <property type="entry name" value="ACYL-COA DEHYDROGENASE"/>
    <property type="match status" value="1"/>
</dbReference>
<evidence type="ECO:0000313" key="11">
    <source>
        <dbReference type="Proteomes" id="UP000287168"/>
    </source>
</evidence>
<organism evidence="10 11">
    <name type="scientific">Falsigemmobacter intermedius</name>
    <dbReference type="NCBI Taxonomy" id="1553448"/>
    <lineage>
        <taxon>Bacteria</taxon>
        <taxon>Pseudomonadati</taxon>
        <taxon>Pseudomonadota</taxon>
        <taxon>Alphaproteobacteria</taxon>
        <taxon>Rhodobacterales</taxon>
        <taxon>Paracoccaceae</taxon>
        <taxon>Falsigemmobacter</taxon>
    </lineage>
</organism>
<evidence type="ECO:0000256" key="6">
    <source>
        <dbReference type="RuleBase" id="RU362125"/>
    </source>
</evidence>
<dbReference type="SUPFAM" id="SSF47203">
    <property type="entry name" value="Acyl-CoA dehydrogenase C-terminal domain-like"/>
    <property type="match status" value="1"/>
</dbReference>
<evidence type="ECO:0000259" key="8">
    <source>
        <dbReference type="Pfam" id="PF02770"/>
    </source>
</evidence>
<proteinExistence type="inferred from homology"/>
<dbReference type="InterPro" id="IPR036250">
    <property type="entry name" value="AcylCo_DH-like_C"/>
</dbReference>
<keyword evidence="3 6" id="KW-0285">Flavoprotein</keyword>
<dbReference type="InterPro" id="IPR013786">
    <property type="entry name" value="AcylCoA_DH/ox_N"/>
</dbReference>
<accession>A0A444MAH1</accession>
<evidence type="ECO:0000313" key="10">
    <source>
        <dbReference type="EMBL" id="RWY40439.1"/>
    </source>
</evidence>
<feature type="domain" description="Acyl-CoA dehydrogenase/oxidase N-terminal" evidence="9">
    <location>
        <begin position="10"/>
        <end position="122"/>
    </location>
</feature>
<evidence type="ECO:0000256" key="1">
    <source>
        <dbReference type="ARBA" id="ARBA00001974"/>
    </source>
</evidence>
<dbReference type="Pfam" id="PF02771">
    <property type="entry name" value="Acyl-CoA_dh_N"/>
    <property type="match status" value="1"/>
</dbReference>
<keyword evidence="4 6" id="KW-0274">FAD</keyword>
<dbReference type="AlphaFoldDB" id="A0A444MAH1"/>
<comment type="caution">
    <text evidence="10">The sequence shown here is derived from an EMBL/GenBank/DDBJ whole genome shotgun (WGS) entry which is preliminary data.</text>
</comment>
<dbReference type="InterPro" id="IPR009100">
    <property type="entry name" value="AcylCoA_DH/oxidase_NM_dom_sf"/>
</dbReference>
<feature type="domain" description="Acyl-CoA oxidase/dehydrogenase middle" evidence="8">
    <location>
        <begin position="126"/>
        <end position="220"/>
    </location>
</feature>
<dbReference type="InterPro" id="IPR006089">
    <property type="entry name" value="Acyl-CoA_DH_CS"/>
</dbReference>
<sequence>MSLLKRRHLTPDHEAFRDSVRRWAMAELTPHVEAWRSAGAVSRDAYLSAGAQGYLLMWAPEDYGGLGLTDQRYDQVLQEEVIRHSDPGFYQNLHSQVVGPYLGNLGSEELKTRLMPRAISGECILAVAMTEPNAGSDLANLKTRAVDCGDHWEISGQKTYISNGILADAVVVAARTDIGGRRTLGLFMVERGMEGFSRGQKLRKLGLDAQDTAELFFDRVKVPKSHVLGDPAEGFVNLARHLANERLHVAIGSLTHAQTAFDLTMDYITSRQAFGQPIGSFQESRFVMARLRVDLDVAQAFVDACVMAHNDRRLSAEVAAEAKLQASELEQRVISACLQLHGGAGYMEEYRISRMFRDARIAPIYGGTSEIMKEIISRGMGLDARRLT</sequence>
<evidence type="ECO:0000259" key="7">
    <source>
        <dbReference type="Pfam" id="PF00441"/>
    </source>
</evidence>
<dbReference type="GO" id="GO:0003995">
    <property type="term" value="F:acyl-CoA dehydrogenase activity"/>
    <property type="evidence" value="ECO:0007669"/>
    <property type="project" value="InterPro"/>
</dbReference>
<dbReference type="PANTHER" id="PTHR43884:SF12">
    <property type="entry name" value="ISOVALERYL-COA DEHYDROGENASE, MITOCHONDRIAL-RELATED"/>
    <property type="match status" value="1"/>
</dbReference>
<dbReference type="GO" id="GO:0050660">
    <property type="term" value="F:flavin adenine dinucleotide binding"/>
    <property type="evidence" value="ECO:0007669"/>
    <property type="project" value="InterPro"/>
</dbReference>
<dbReference type="InterPro" id="IPR006091">
    <property type="entry name" value="Acyl-CoA_Oxase/DH_mid-dom"/>
</dbReference>
<dbReference type="Gene3D" id="1.20.140.10">
    <property type="entry name" value="Butyryl-CoA Dehydrogenase, subunit A, domain 3"/>
    <property type="match status" value="1"/>
</dbReference>
<evidence type="ECO:0000256" key="2">
    <source>
        <dbReference type="ARBA" id="ARBA00009347"/>
    </source>
</evidence>
<keyword evidence="5 6" id="KW-0560">Oxidoreductase</keyword>
<dbReference type="OrthoDB" id="9775090at2"/>
<comment type="similarity">
    <text evidence="2 6">Belongs to the acyl-CoA dehydrogenase family.</text>
</comment>
<evidence type="ECO:0000256" key="4">
    <source>
        <dbReference type="ARBA" id="ARBA00022827"/>
    </source>
</evidence>
<dbReference type="FunFam" id="2.40.110.10:FF:000002">
    <property type="entry name" value="Acyl-CoA dehydrogenase fadE12"/>
    <property type="match status" value="1"/>
</dbReference>
<dbReference type="InterPro" id="IPR046373">
    <property type="entry name" value="Acyl-CoA_Oxase/DH_mid-dom_sf"/>
</dbReference>
<dbReference type="RefSeq" id="WP_128489620.1">
    <property type="nucleotide sequence ID" value="NZ_JBHLXB010000001.1"/>
</dbReference>
<name>A0A444MAH1_9RHOB</name>
<dbReference type="GO" id="GO:0046359">
    <property type="term" value="P:butyrate catabolic process"/>
    <property type="evidence" value="ECO:0007669"/>
    <property type="project" value="TreeGrafter"/>
</dbReference>
<dbReference type="Pfam" id="PF02770">
    <property type="entry name" value="Acyl-CoA_dh_M"/>
    <property type="match status" value="1"/>
</dbReference>
<protein>
    <submittedName>
        <fullName evidence="10">Acyl-CoA dehydrogenase</fullName>
    </submittedName>
</protein>
<dbReference type="GO" id="GO:0033539">
    <property type="term" value="P:fatty acid beta-oxidation using acyl-CoA dehydrogenase"/>
    <property type="evidence" value="ECO:0007669"/>
    <property type="project" value="TreeGrafter"/>
</dbReference>
<gene>
    <name evidence="10" type="ORF">EP867_12270</name>
</gene>
<dbReference type="EMBL" id="SBLC01000016">
    <property type="protein sequence ID" value="RWY40439.1"/>
    <property type="molecule type" value="Genomic_DNA"/>
</dbReference>
<evidence type="ECO:0000256" key="3">
    <source>
        <dbReference type="ARBA" id="ARBA00022630"/>
    </source>
</evidence>
<dbReference type="PROSITE" id="PS00073">
    <property type="entry name" value="ACYL_COA_DH_2"/>
    <property type="match status" value="1"/>
</dbReference>
<dbReference type="FunFam" id="1.20.140.10:FF:000001">
    <property type="entry name" value="Acyl-CoA dehydrogenase"/>
    <property type="match status" value="1"/>
</dbReference>
<evidence type="ECO:0000256" key="5">
    <source>
        <dbReference type="ARBA" id="ARBA00023002"/>
    </source>
</evidence>